<dbReference type="SUPFAM" id="SSF52540">
    <property type="entry name" value="P-loop containing nucleoside triphosphate hydrolases"/>
    <property type="match status" value="1"/>
</dbReference>
<dbReference type="PANTHER" id="PTHR32071">
    <property type="entry name" value="TRANSCRIPTIONAL REGULATORY PROTEIN"/>
    <property type="match status" value="1"/>
</dbReference>
<keyword evidence="1" id="KW-0547">Nucleotide-binding</keyword>
<dbReference type="OrthoDB" id="9814761at2"/>
<dbReference type="EMBL" id="FNJI01000007">
    <property type="protein sequence ID" value="SDO87535.1"/>
    <property type="molecule type" value="Genomic_DNA"/>
</dbReference>
<name>A0A1H0N4W5_9BACT</name>
<dbReference type="STRING" id="91360.SAMN05660330_01241"/>
<evidence type="ECO:0000313" key="4">
    <source>
        <dbReference type="EMBL" id="SDO87535.1"/>
    </source>
</evidence>
<dbReference type="CDD" id="cd00009">
    <property type="entry name" value="AAA"/>
    <property type="match status" value="1"/>
</dbReference>
<protein>
    <submittedName>
        <fullName evidence="4">Sigma-54 interaction domain-containing protein</fullName>
    </submittedName>
</protein>
<proteinExistence type="predicted"/>
<evidence type="ECO:0000256" key="2">
    <source>
        <dbReference type="ARBA" id="ARBA00022840"/>
    </source>
</evidence>
<keyword evidence="5" id="KW-1185">Reference proteome</keyword>
<dbReference type="Gene3D" id="1.10.8.60">
    <property type="match status" value="1"/>
</dbReference>
<dbReference type="SMART" id="SM00382">
    <property type="entry name" value="AAA"/>
    <property type="match status" value="1"/>
</dbReference>
<dbReference type="RefSeq" id="WP_092220857.1">
    <property type="nucleotide sequence ID" value="NZ_FNJI01000007.1"/>
</dbReference>
<evidence type="ECO:0000313" key="5">
    <source>
        <dbReference type="Proteomes" id="UP000199073"/>
    </source>
</evidence>
<gene>
    <name evidence="4" type="ORF">SAMN05660330_01241</name>
</gene>
<dbReference type="GO" id="GO:0006355">
    <property type="term" value="P:regulation of DNA-templated transcription"/>
    <property type="evidence" value="ECO:0007669"/>
    <property type="project" value="InterPro"/>
</dbReference>
<evidence type="ECO:0000256" key="1">
    <source>
        <dbReference type="ARBA" id="ARBA00022741"/>
    </source>
</evidence>
<feature type="domain" description="Sigma-54 factor interaction" evidence="3">
    <location>
        <begin position="157"/>
        <end position="420"/>
    </location>
</feature>
<dbReference type="InterPro" id="IPR003593">
    <property type="entry name" value="AAA+_ATPase"/>
</dbReference>
<evidence type="ECO:0000259" key="3">
    <source>
        <dbReference type="PROSITE" id="PS50045"/>
    </source>
</evidence>
<dbReference type="AlphaFoldDB" id="A0A1H0N4W5"/>
<organism evidence="4 5">
    <name type="scientific">Desulforhopalus singaporensis</name>
    <dbReference type="NCBI Taxonomy" id="91360"/>
    <lineage>
        <taxon>Bacteria</taxon>
        <taxon>Pseudomonadati</taxon>
        <taxon>Thermodesulfobacteriota</taxon>
        <taxon>Desulfobulbia</taxon>
        <taxon>Desulfobulbales</taxon>
        <taxon>Desulfocapsaceae</taxon>
        <taxon>Desulforhopalus</taxon>
    </lineage>
</organism>
<sequence>MRNQYRLDQKERKIFRVLAESAFANPFDARSLQLMYKLAGDRYPAGDILAGKVFARVTKYLDRVSQDGRIKWYRFAGEDRDLVRIATLRQIYHHCCVKFDDLIRLQVQTDHTPCHVPFAGDILRLLRQSGFSAEDSLLYFGFYYQLRRAWYFINQGLIGQSKPMEKLRSRLWASVFTSYPDWYEKTLWSRMEDFSTFLIGETGTGKGTAAAAIGRSGFIPFDENKGCFAESFTHNFIEINLSQFPESLIESELFGHKKGAFTGAVDNHQGVFALCSPHGSIFLDEIGDVSIPVQIKLLKVLEERRFSPVGDHAKLYFHGRVVTATNRSLEQLREEGRFREDFYYRLCSNVVPVPTLREQISSDEKTLSALLAHTVGKIVGGPAPDLLQTVLEVITKDVGPGYRWPGNVRELEQAVRSILITRHYHGTGDGGKEMDSLSGAMQNESVSVGELVSRYCMELYKRHGTFEKVAAITGLDPRTAKKHIRAAIRDREK</sequence>
<dbReference type="InterPro" id="IPR002078">
    <property type="entry name" value="Sigma_54_int"/>
</dbReference>
<dbReference type="Gene3D" id="3.40.50.300">
    <property type="entry name" value="P-loop containing nucleotide triphosphate hydrolases"/>
    <property type="match status" value="1"/>
</dbReference>
<dbReference type="PROSITE" id="PS50045">
    <property type="entry name" value="SIGMA54_INTERACT_4"/>
    <property type="match status" value="1"/>
</dbReference>
<dbReference type="GO" id="GO:0005524">
    <property type="term" value="F:ATP binding"/>
    <property type="evidence" value="ECO:0007669"/>
    <property type="project" value="UniProtKB-KW"/>
</dbReference>
<dbReference type="Proteomes" id="UP000199073">
    <property type="component" value="Unassembled WGS sequence"/>
</dbReference>
<accession>A0A1H0N4W5</accession>
<keyword evidence="2" id="KW-0067">ATP-binding</keyword>
<dbReference type="PANTHER" id="PTHR32071:SF122">
    <property type="entry name" value="SIGMA FACTOR"/>
    <property type="match status" value="1"/>
</dbReference>
<dbReference type="InterPro" id="IPR027417">
    <property type="entry name" value="P-loop_NTPase"/>
</dbReference>
<reference evidence="4 5" key="1">
    <citation type="submission" date="2016-10" db="EMBL/GenBank/DDBJ databases">
        <authorList>
            <person name="de Groot N.N."/>
        </authorList>
    </citation>
    <scope>NUCLEOTIDE SEQUENCE [LARGE SCALE GENOMIC DNA]</scope>
    <source>
        <strain evidence="4 5">DSM 12130</strain>
    </source>
</reference>
<dbReference type="Pfam" id="PF00158">
    <property type="entry name" value="Sigma54_activat"/>
    <property type="match status" value="1"/>
</dbReference>